<dbReference type="Pfam" id="PF00149">
    <property type="entry name" value="Metallophos"/>
    <property type="match status" value="1"/>
</dbReference>
<evidence type="ECO:0000256" key="2">
    <source>
        <dbReference type="ARBA" id="ARBA00022801"/>
    </source>
</evidence>
<dbReference type="Gene3D" id="3.60.21.10">
    <property type="match status" value="1"/>
</dbReference>
<evidence type="ECO:0000259" key="5">
    <source>
        <dbReference type="Pfam" id="PF00149"/>
    </source>
</evidence>
<evidence type="ECO:0000313" key="7">
    <source>
        <dbReference type="Proteomes" id="UP000092952"/>
    </source>
</evidence>
<evidence type="ECO:0000256" key="3">
    <source>
        <dbReference type="ARBA" id="ARBA00023004"/>
    </source>
</evidence>
<comment type="similarity">
    <text evidence="4">Belongs to the cyclic nucleotide phosphodiesterase class-III family.</text>
</comment>
<keyword evidence="1" id="KW-0479">Metal-binding</keyword>
<dbReference type="PANTHER" id="PTHR42988:SF2">
    <property type="entry name" value="CYCLIC NUCLEOTIDE PHOSPHODIESTERASE CBUA0032-RELATED"/>
    <property type="match status" value="1"/>
</dbReference>
<name>A0A1B1YTV6_9GAMM</name>
<dbReference type="PANTHER" id="PTHR42988">
    <property type="entry name" value="PHOSPHOHYDROLASE"/>
    <property type="match status" value="1"/>
</dbReference>
<accession>A0A1B1YTV6</accession>
<proteinExistence type="inferred from homology"/>
<dbReference type="STRING" id="1810504.PG2T_09015"/>
<dbReference type="InterPro" id="IPR050884">
    <property type="entry name" value="CNP_phosphodiesterase-III"/>
</dbReference>
<dbReference type="KEGG" id="gbi:PG2T_09015"/>
<dbReference type="InterPro" id="IPR029052">
    <property type="entry name" value="Metallo-depent_PP-like"/>
</dbReference>
<dbReference type="EMBL" id="CP014671">
    <property type="protein sequence ID" value="ANX04300.1"/>
    <property type="molecule type" value="Genomic_DNA"/>
</dbReference>
<organism evidence="6 7">
    <name type="scientific">Immundisolibacter cernigliae</name>
    <dbReference type="NCBI Taxonomy" id="1810504"/>
    <lineage>
        <taxon>Bacteria</taxon>
        <taxon>Pseudomonadati</taxon>
        <taxon>Pseudomonadota</taxon>
        <taxon>Gammaproteobacteria</taxon>
        <taxon>Immundisolibacterales</taxon>
        <taxon>Immundisolibacteraceae</taxon>
        <taxon>Immundisolibacter</taxon>
    </lineage>
</organism>
<evidence type="ECO:0000313" key="6">
    <source>
        <dbReference type="EMBL" id="ANX04300.1"/>
    </source>
</evidence>
<dbReference type="InterPro" id="IPR004843">
    <property type="entry name" value="Calcineurin-like_PHP"/>
</dbReference>
<keyword evidence="2" id="KW-0378">Hydrolase</keyword>
<evidence type="ECO:0000256" key="1">
    <source>
        <dbReference type="ARBA" id="ARBA00022723"/>
    </source>
</evidence>
<dbReference type="SUPFAM" id="SSF56300">
    <property type="entry name" value="Metallo-dependent phosphatases"/>
    <property type="match status" value="1"/>
</dbReference>
<gene>
    <name evidence="6" type="ORF">PG2T_09015</name>
</gene>
<dbReference type="Proteomes" id="UP000092952">
    <property type="component" value="Chromosome"/>
</dbReference>
<feature type="domain" description="Calcineurin-like phosphoesterase" evidence="5">
    <location>
        <begin position="2"/>
        <end position="215"/>
    </location>
</feature>
<keyword evidence="3" id="KW-0408">Iron</keyword>
<protein>
    <recommendedName>
        <fullName evidence="5">Calcineurin-like phosphoesterase domain-containing protein</fullName>
    </recommendedName>
</protein>
<keyword evidence="7" id="KW-1185">Reference proteome</keyword>
<dbReference type="InParanoid" id="A0A1B1YTV6"/>
<evidence type="ECO:0000256" key="4">
    <source>
        <dbReference type="ARBA" id="ARBA00025742"/>
    </source>
</evidence>
<sequence length="289" mass="31592">MSDLHLTDPLADADAPLAIKQRLGRASWRRRRSLIHQPAVLAALAADLHAQAPRQIAISGDLVQIGLRREFEQAADWLAGFAPPARLLLVPGNHEAYVANTWQAGRECWRPYLAGAADGAPWLLRRDRLLLIGLSSAVPSWTGLATGTLGRTQIAALDAALQAGADEGLFRVVVIHHPPATNVVSWRKRLTDHRRFAQVIARRGAGVILHGHAHRATLSQLAGPAGPVAVVGAPSASALDRRPDRMAGYNLLRIRPSAHGWQLRLSRRVFRPQTQDFDWQEHHDLASHG</sequence>
<dbReference type="GO" id="GO:0046872">
    <property type="term" value="F:metal ion binding"/>
    <property type="evidence" value="ECO:0007669"/>
    <property type="project" value="UniProtKB-KW"/>
</dbReference>
<reference evidence="7" key="1">
    <citation type="submission" date="2016-03" db="EMBL/GenBank/DDBJ databases">
        <title>Complete genome sequence of Solimmundus cernigliae, representing a novel lineage of polycyclic aromatic hydrocarbon degraders within the Gammaproteobacteria.</title>
        <authorList>
            <person name="Singleton D.R."/>
            <person name="Dickey A.N."/>
            <person name="Scholl E.H."/>
            <person name="Wright F.A."/>
            <person name="Aitken M.D."/>
        </authorList>
    </citation>
    <scope>NUCLEOTIDE SEQUENCE [LARGE SCALE GENOMIC DNA]</scope>
    <source>
        <strain evidence="7">TR3.2</strain>
    </source>
</reference>
<dbReference type="AlphaFoldDB" id="A0A1B1YTV6"/>
<dbReference type="GO" id="GO:0016787">
    <property type="term" value="F:hydrolase activity"/>
    <property type="evidence" value="ECO:0007669"/>
    <property type="project" value="UniProtKB-KW"/>
</dbReference>